<sequence>MNEPTHANRPMRADAQRNYASLLNTTRVAVSERGADIVLEDVARSAGVAIGTLYRHFPTRQDLLEGVEL</sequence>
<dbReference type="InterPro" id="IPR009057">
    <property type="entry name" value="Homeodomain-like_sf"/>
</dbReference>
<feature type="domain" description="HTH tetR-type" evidence="3">
    <location>
        <begin position="16"/>
        <end position="69"/>
    </location>
</feature>
<organism evidence="4 5">
    <name type="scientific">Dictyobacter arantiisoli</name>
    <dbReference type="NCBI Taxonomy" id="2014874"/>
    <lineage>
        <taxon>Bacteria</taxon>
        <taxon>Bacillati</taxon>
        <taxon>Chloroflexota</taxon>
        <taxon>Ktedonobacteria</taxon>
        <taxon>Ktedonobacterales</taxon>
        <taxon>Dictyobacteraceae</taxon>
        <taxon>Dictyobacter</taxon>
    </lineage>
</organism>
<reference evidence="4 5" key="1">
    <citation type="submission" date="2019-01" db="EMBL/GenBank/DDBJ databases">
        <title>Draft genome sequence of Dictyobacter sp. Uno17.</title>
        <authorList>
            <person name="Wang C.M."/>
            <person name="Zheng Y."/>
            <person name="Sakai Y."/>
            <person name="Abe K."/>
            <person name="Yokota A."/>
            <person name="Yabe S."/>
        </authorList>
    </citation>
    <scope>NUCLEOTIDE SEQUENCE [LARGE SCALE GENOMIC DNA]</scope>
    <source>
        <strain evidence="4 5">Uno17</strain>
    </source>
</reference>
<dbReference type="SUPFAM" id="SSF46689">
    <property type="entry name" value="Homeodomain-like"/>
    <property type="match status" value="1"/>
</dbReference>
<keyword evidence="5" id="KW-1185">Reference proteome</keyword>
<dbReference type="EMBL" id="BIXY01000039">
    <property type="protein sequence ID" value="GCF09221.1"/>
    <property type="molecule type" value="Genomic_DNA"/>
</dbReference>
<gene>
    <name evidence="4" type="ORF">KDI_27850</name>
</gene>
<comment type="caution">
    <text evidence="4">The sequence shown here is derived from an EMBL/GenBank/DDBJ whole genome shotgun (WGS) entry which is preliminary data.</text>
</comment>
<feature type="DNA-binding region" description="H-T-H motif" evidence="2">
    <location>
        <begin position="38"/>
        <end position="57"/>
    </location>
</feature>
<dbReference type="Proteomes" id="UP000322530">
    <property type="component" value="Unassembled WGS sequence"/>
</dbReference>
<dbReference type="AlphaFoldDB" id="A0A5A5TCH2"/>
<proteinExistence type="predicted"/>
<keyword evidence="1 2" id="KW-0238">DNA-binding</keyword>
<evidence type="ECO:0000313" key="4">
    <source>
        <dbReference type="EMBL" id="GCF09221.1"/>
    </source>
</evidence>
<protein>
    <recommendedName>
        <fullName evidence="3">HTH tetR-type domain-containing protein</fullName>
    </recommendedName>
</protein>
<dbReference type="Pfam" id="PF00440">
    <property type="entry name" value="TetR_N"/>
    <property type="match status" value="1"/>
</dbReference>
<dbReference type="Gene3D" id="1.10.357.10">
    <property type="entry name" value="Tetracycline Repressor, domain 2"/>
    <property type="match status" value="1"/>
</dbReference>
<dbReference type="GO" id="GO:0003677">
    <property type="term" value="F:DNA binding"/>
    <property type="evidence" value="ECO:0007669"/>
    <property type="project" value="UniProtKB-UniRule"/>
</dbReference>
<evidence type="ECO:0000259" key="3">
    <source>
        <dbReference type="PROSITE" id="PS50977"/>
    </source>
</evidence>
<dbReference type="InterPro" id="IPR001647">
    <property type="entry name" value="HTH_TetR"/>
</dbReference>
<accession>A0A5A5TCH2</accession>
<evidence type="ECO:0000256" key="1">
    <source>
        <dbReference type="ARBA" id="ARBA00023125"/>
    </source>
</evidence>
<dbReference type="PROSITE" id="PS50977">
    <property type="entry name" value="HTH_TETR_2"/>
    <property type="match status" value="1"/>
</dbReference>
<dbReference type="PRINTS" id="PR00455">
    <property type="entry name" value="HTHTETR"/>
</dbReference>
<evidence type="ECO:0000256" key="2">
    <source>
        <dbReference type="PROSITE-ProRule" id="PRU00335"/>
    </source>
</evidence>
<evidence type="ECO:0000313" key="5">
    <source>
        <dbReference type="Proteomes" id="UP000322530"/>
    </source>
</evidence>
<name>A0A5A5TCH2_9CHLR</name>